<accession>A0A1T5KEG2</accession>
<dbReference type="RefSeq" id="WP_176140806.1">
    <property type="nucleotide sequence ID" value="NZ_BMCL01000002.1"/>
</dbReference>
<evidence type="ECO:0000256" key="1">
    <source>
        <dbReference type="SAM" id="SignalP"/>
    </source>
</evidence>
<dbReference type="Pfam" id="PF11304">
    <property type="entry name" value="DUF3106"/>
    <property type="match status" value="1"/>
</dbReference>
<dbReference type="EMBL" id="FUZV01000001">
    <property type="protein sequence ID" value="SKC62083.1"/>
    <property type="molecule type" value="Genomic_DNA"/>
</dbReference>
<protein>
    <recommendedName>
        <fullName evidence="4">DUF3106 domain-containing protein</fullName>
    </recommendedName>
</protein>
<evidence type="ECO:0008006" key="4">
    <source>
        <dbReference type="Google" id="ProtNLM"/>
    </source>
</evidence>
<dbReference type="STRING" id="428993.SAMN06296058_1638"/>
<evidence type="ECO:0000313" key="2">
    <source>
        <dbReference type="EMBL" id="SKC62083.1"/>
    </source>
</evidence>
<reference evidence="2 3" key="1">
    <citation type="submission" date="2017-02" db="EMBL/GenBank/DDBJ databases">
        <authorList>
            <person name="Peterson S.W."/>
        </authorList>
    </citation>
    <scope>NUCLEOTIDE SEQUENCE [LARGE SCALE GENOMIC DNA]</scope>
    <source>
        <strain evidence="2 3">P15</strain>
    </source>
</reference>
<evidence type="ECO:0000313" key="3">
    <source>
        <dbReference type="Proteomes" id="UP000190341"/>
    </source>
</evidence>
<keyword evidence="3" id="KW-1185">Reference proteome</keyword>
<feature type="chain" id="PRO_5013318660" description="DUF3106 domain-containing protein" evidence="1">
    <location>
        <begin position="32"/>
        <end position="205"/>
    </location>
</feature>
<proteinExistence type="predicted"/>
<name>A0A1T5KEG2_9GAMM</name>
<organism evidence="2 3">
    <name type="scientific">Pseudoxanthomonas indica</name>
    <dbReference type="NCBI Taxonomy" id="428993"/>
    <lineage>
        <taxon>Bacteria</taxon>
        <taxon>Pseudomonadati</taxon>
        <taxon>Pseudomonadota</taxon>
        <taxon>Gammaproteobacteria</taxon>
        <taxon>Lysobacterales</taxon>
        <taxon>Lysobacteraceae</taxon>
        <taxon>Pseudoxanthomonas</taxon>
    </lineage>
</organism>
<sequence length="205" mass="23327">MTRPSDASTRRLWLLPLLLAGLGAGSAQPMAASMQATVDTHLRAWQAIPTGQQHALQTRLQAWDALPLGQRDDQRSRYQAWLALQETERARLRQSAREFALLPATEQTRLRVVFEHQDAMQQQGWRLGPALGADWPRLQPLFAFVPPGQRADVLIALKQTDPAQRDDLAALAQRIPPQSRDGFRREWLKQPATQRAAWLQHRRNQ</sequence>
<gene>
    <name evidence="2" type="ORF">SAMN06296058_1638</name>
</gene>
<keyword evidence="1" id="KW-0732">Signal</keyword>
<dbReference type="InterPro" id="IPR021455">
    <property type="entry name" value="DUF3106"/>
</dbReference>
<dbReference type="AlphaFoldDB" id="A0A1T5KEG2"/>
<dbReference type="Proteomes" id="UP000190341">
    <property type="component" value="Unassembled WGS sequence"/>
</dbReference>
<feature type="signal peptide" evidence="1">
    <location>
        <begin position="1"/>
        <end position="31"/>
    </location>
</feature>